<gene>
    <name evidence="1" type="ORF">SAMN04489810_0120</name>
</gene>
<dbReference type="AlphaFoldDB" id="A0A1G7TPC0"/>
<organism evidence="1 2">
    <name type="scientific">Microbacterium pygmaeum</name>
    <dbReference type="NCBI Taxonomy" id="370764"/>
    <lineage>
        <taxon>Bacteria</taxon>
        <taxon>Bacillati</taxon>
        <taxon>Actinomycetota</taxon>
        <taxon>Actinomycetes</taxon>
        <taxon>Micrococcales</taxon>
        <taxon>Microbacteriaceae</taxon>
        <taxon>Microbacterium</taxon>
    </lineage>
</organism>
<dbReference type="Proteomes" id="UP000199009">
    <property type="component" value="Chromosome I"/>
</dbReference>
<dbReference type="EMBL" id="LT629692">
    <property type="protein sequence ID" value="SDG37207.1"/>
    <property type="molecule type" value="Genomic_DNA"/>
</dbReference>
<keyword evidence="2" id="KW-1185">Reference proteome</keyword>
<proteinExistence type="predicted"/>
<sequence>MPAVVLDVGLGALAIGDLLLGARRNGLVDFQLGDARLVRAWNVMRGALRGMLVCHGGPSVGNIDSVGRFRPHATRMRLTP</sequence>
<name>A0A1G7TPC0_9MICO</name>
<accession>A0A1G7TPC0</accession>
<protein>
    <submittedName>
        <fullName evidence="1">Uncharacterized protein</fullName>
    </submittedName>
</protein>
<dbReference type="STRING" id="370764.SAMN04489810_0120"/>
<evidence type="ECO:0000313" key="2">
    <source>
        <dbReference type="Proteomes" id="UP000199009"/>
    </source>
</evidence>
<reference evidence="1 2" key="1">
    <citation type="submission" date="2016-10" db="EMBL/GenBank/DDBJ databases">
        <authorList>
            <person name="de Groot N.N."/>
        </authorList>
    </citation>
    <scope>NUCLEOTIDE SEQUENCE [LARGE SCALE GENOMIC DNA]</scope>
    <source>
        <strain evidence="1 2">DSM 23142</strain>
    </source>
</reference>
<evidence type="ECO:0000313" key="1">
    <source>
        <dbReference type="EMBL" id="SDG37207.1"/>
    </source>
</evidence>